<feature type="region of interest" description="Disordered" evidence="1">
    <location>
        <begin position="1"/>
        <end position="25"/>
    </location>
</feature>
<evidence type="ECO:0000256" key="1">
    <source>
        <dbReference type="SAM" id="MobiDB-lite"/>
    </source>
</evidence>
<keyword evidence="3" id="KW-1185">Reference proteome</keyword>
<organism evidence="2 3">
    <name type="scientific">Leucobacter muris</name>
    <dbReference type="NCBI Taxonomy" id="1935379"/>
    <lineage>
        <taxon>Bacteria</taxon>
        <taxon>Bacillati</taxon>
        <taxon>Actinomycetota</taxon>
        <taxon>Actinomycetes</taxon>
        <taxon>Micrococcales</taxon>
        <taxon>Microbacteriaceae</taxon>
        <taxon>Leucobacter</taxon>
    </lineage>
</organism>
<reference evidence="2 3" key="1">
    <citation type="submission" date="2019-01" db="EMBL/GenBank/DDBJ databases">
        <title>Leucobacter muris sp. nov. isolated from the nose of a laboratory mouse.</title>
        <authorList>
            <person name="Benga L."/>
            <person name="Sproeer C."/>
            <person name="Schumann P."/>
            <person name="Verbarg S."/>
            <person name="Bunk B."/>
            <person name="Engelhardt E."/>
            <person name="Benten P.M."/>
            <person name="Sager M."/>
        </authorList>
    </citation>
    <scope>NUCLEOTIDE SEQUENCE [LARGE SCALE GENOMIC DNA]</scope>
    <source>
        <strain evidence="2 3">DSM 101948</strain>
    </source>
</reference>
<dbReference type="EMBL" id="CP035037">
    <property type="protein sequence ID" value="QAB16986.1"/>
    <property type="molecule type" value="Genomic_DNA"/>
</dbReference>
<dbReference type="Proteomes" id="UP000285768">
    <property type="component" value="Chromosome"/>
</dbReference>
<proteinExistence type="predicted"/>
<protein>
    <submittedName>
        <fullName evidence="2">Uncharacterized protein</fullName>
    </submittedName>
</protein>
<accession>A0ABX5QD43</accession>
<dbReference type="RefSeq" id="WP_128386265.1">
    <property type="nucleotide sequence ID" value="NZ_CP035037.1"/>
</dbReference>
<name>A0ABX5QD43_9MICO</name>
<gene>
    <name evidence="2" type="ORF">Leucomu_02805</name>
</gene>
<evidence type="ECO:0000313" key="3">
    <source>
        <dbReference type="Proteomes" id="UP000285768"/>
    </source>
</evidence>
<evidence type="ECO:0000313" key="2">
    <source>
        <dbReference type="EMBL" id="QAB16986.1"/>
    </source>
</evidence>
<sequence>MSSMVLDGGMPRSRSTDPVTSVDAGRSVDLVGSQAMVLELLEDLGPCTDYELEDNLKDYYSPQRVRTARSELVVQGLVEDTGAMRISQRGRRRKHHAKVWRVKQE</sequence>